<evidence type="ECO:0000313" key="2">
    <source>
        <dbReference type="Proteomes" id="UP001060085"/>
    </source>
</evidence>
<gene>
    <name evidence="1" type="ORF">M9H77_21366</name>
</gene>
<dbReference type="Proteomes" id="UP001060085">
    <property type="component" value="Linkage Group LG05"/>
</dbReference>
<organism evidence="1 2">
    <name type="scientific">Catharanthus roseus</name>
    <name type="common">Madagascar periwinkle</name>
    <name type="synonym">Vinca rosea</name>
    <dbReference type="NCBI Taxonomy" id="4058"/>
    <lineage>
        <taxon>Eukaryota</taxon>
        <taxon>Viridiplantae</taxon>
        <taxon>Streptophyta</taxon>
        <taxon>Embryophyta</taxon>
        <taxon>Tracheophyta</taxon>
        <taxon>Spermatophyta</taxon>
        <taxon>Magnoliopsida</taxon>
        <taxon>eudicotyledons</taxon>
        <taxon>Gunneridae</taxon>
        <taxon>Pentapetalae</taxon>
        <taxon>asterids</taxon>
        <taxon>lamiids</taxon>
        <taxon>Gentianales</taxon>
        <taxon>Apocynaceae</taxon>
        <taxon>Rauvolfioideae</taxon>
        <taxon>Vinceae</taxon>
        <taxon>Catharanthinae</taxon>
        <taxon>Catharanthus</taxon>
    </lineage>
</organism>
<reference evidence="2" key="1">
    <citation type="journal article" date="2023" name="Nat. Plants">
        <title>Single-cell RNA sequencing provides a high-resolution roadmap for understanding the multicellular compartmentation of specialized metabolism.</title>
        <authorList>
            <person name="Sun S."/>
            <person name="Shen X."/>
            <person name="Li Y."/>
            <person name="Li Y."/>
            <person name="Wang S."/>
            <person name="Li R."/>
            <person name="Zhang H."/>
            <person name="Shen G."/>
            <person name="Guo B."/>
            <person name="Wei J."/>
            <person name="Xu J."/>
            <person name="St-Pierre B."/>
            <person name="Chen S."/>
            <person name="Sun C."/>
        </authorList>
    </citation>
    <scope>NUCLEOTIDE SEQUENCE [LARGE SCALE GENOMIC DNA]</scope>
</reference>
<evidence type="ECO:0000313" key="1">
    <source>
        <dbReference type="EMBL" id="KAI5662043.1"/>
    </source>
</evidence>
<protein>
    <submittedName>
        <fullName evidence="1">Uncharacterized protein</fullName>
    </submittedName>
</protein>
<comment type="caution">
    <text evidence="1">The sequence shown here is derived from an EMBL/GenBank/DDBJ whole genome shotgun (WGS) entry which is preliminary data.</text>
</comment>
<name>A0ACC0AQ25_CATRO</name>
<proteinExistence type="predicted"/>
<accession>A0ACC0AQ25</accession>
<keyword evidence="2" id="KW-1185">Reference proteome</keyword>
<dbReference type="EMBL" id="CM044705">
    <property type="protein sequence ID" value="KAI5662043.1"/>
    <property type="molecule type" value="Genomic_DNA"/>
</dbReference>
<sequence>MASDLERLDLFGDPLNFQPIEVAPLLLRRRQLPTFPYDVGFGLILEWIEFYFLGQDGGWAEFEFYFLGQDAGWTGLNPARPSCLLAATVLWDFFCATLWFVYRHLSMLKLDDLFPSDHQICSSIFLGDLRLIPKSVVRAPLFLSNSLLNANREKFKAQNEEIRTDALNKFWRISFRDKANEFLVEILWNRLGGEDGINEDSDLEEFDIKLETSVWNADELWKKVAKGSCQACLTTSVRPGWESHIVSKRKVFFSHDDQDRDGIE</sequence>